<dbReference type="Gene3D" id="3.30.450.20">
    <property type="entry name" value="PAS domain"/>
    <property type="match status" value="4"/>
</dbReference>
<dbReference type="SUPFAM" id="SSF47384">
    <property type="entry name" value="Homodimeric domain of signal transducing histidine kinase"/>
    <property type="match status" value="1"/>
</dbReference>
<feature type="transmembrane region" description="Helical" evidence="12">
    <location>
        <begin position="15"/>
        <end position="33"/>
    </location>
</feature>
<evidence type="ECO:0000256" key="6">
    <source>
        <dbReference type="ARBA" id="ARBA00022777"/>
    </source>
</evidence>
<dbReference type="SMART" id="SM00387">
    <property type="entry name" value="HATPase_c"/>
    <property type="match status" value="1"/>
</dbReference>
<feature type="domain" description="PAC" evidence="16">
    <location>
        <begin position="711"/>
        <end position="764"/>
    </location>
</feature>
<protein>
    <recommendedName>
        <fullName evidence="10">Sensory/regulatory protein RpfC</fullName>
        <ecNumber evidence="2">2.7.13.3</ecNumber>
    </recommendedName>
</protein>
<evidence type="ECO:0000256" key="2">
    <source>
        <dbReference type="ARBA" id="ARBA00012438"/>
    </source>
</evidence>
<dbReference type="CDD" id="cd00130">
    <property type="entry name" value="PAS"/>
    <property type="match status" value="3"/>
</dbReference>
<dbReference type="InterPro" id="IPR000014">
    <property type="entry name" value="PAS"/>
</dbReference>
<evidence type="ECO:0000256" key="1">
    <source>
        <dbReference type="ARBA" id="ARBA00000085"/>
    </source>
</evidence>
<dbReference type="RefSeq" id="WP_169073542.1">
    <property type="nucleotide sequence ID" value="NZ_JABBXH010000001.1"/>
</dbReference>
<keyword evidence="12" id="KW-1133">Transmembrane helix</keyword>
<keyword evidence="18" id="KW-1185">Reference proteome</keyword>
<dbReference type="Pfam" id="PF01590">
    <property type="entry name" value="GAF"/>
    <property type="match status" value="1"/>
</dbReference>
<dbReference type="InterPro" id="IPR003594">
    <property type="entry name" value="HATPase_dom"/>
</dbReference>
<feature type="domain" description="Histidine kinase" evidence="13">
    <location>
        <begin position="910"/>
        <end position="1131"/>
    </location>
</feature>
<dbReference type="Gene3D" id="1.10.287.130">
    <property type="match status" value="1"/>
</dbReference>
<accession>A0A7Y0L9Z2</accession>
<keyword evidence="5" id="KW-0547">Nucleotide-binding</keyword>
<dbReference type="Pfam" id="PF02518">
    <property type="entry name" value="HATPase_c"/>
    <property type="match status" value="1"/>
</dbReference>
<dbReference type="SMART" id="SM00091">
    <property type="entry name" value="PAS"/>
    <property type="match status" value="3"/>
</dbReference>
<dbReference type="GO" id="GO:0000155">
    <property type="term" value="F:phosphorelay sensor kinase activity"/>
    <property type="evidence" value="ECO:0007669"/>
    <property type="project" value="InterPro"/>
</dbReference>
<dbReference type="FunFam" id="1.10.287.130:FF:000002">
    <property type="entry name" value="Two-component osmosensing histidine kinase"/>
    <property type="match status" value="1"/>
</dbReference>
<keyword evidence="12" id="KW-0812">Transmembrane</keyword>
<keyword evidence="7" id="KW-0067">ATP-binding</keyword>
<dbReference type="CDD" id="cd00082">
    <property type="entry name" value="HisKA"/>
    <property type="match status" value="1"/>
</dbReference>
<evidence type="ECO:0000313" key="17">
    <source>
        <dbReference type="EMBL" id="NMP30207.1"/>
    </source>
</evidence>
<dbReference type="Pfam" id="PF00072">
    <property type="entry name" value="Response_reg"/>
    <property type="match status" value="2"/>
</dbReference>
<feature type="domain" description="PAC" evidence="16">
    <location>
        <begin position="840"/>
        <end position="892"/>
    </location>
</feature>
<dbReference type="PROSITE" id="PS50112">
    <property type="entry name" value="PAS"/>
    <property type="match status" value="3"/>
</dbReference>
<dbReference type="SUPFAM" id="SSF52172">
    <property type="entry name" value="CheY-like"/>
    <property type="match status" value="2"/>
</dbReference>
<dbReference type="FunFam" id="3.30.565.10:FF:000010">
    <property type="entry name" value="Sensor histidine kinase RcsC"/>
    <property type="match status" value="1"/>
</dbReference>
<dbReference type="Gene3D" id="3.30.565.10">
    <property type="entry name" value="Histidine kinase-like ATPase, C-terminal domain"/>
    <property type="match status" value="1"/>
</dbReference>
<evidence type="ECO:0000256" key="8">
    <source>
        <dbReference type="ARBA" id="ARBA00023012"/>
    </source>
</evidence>
<sequence>MFNTESLIAGYSKRYTLALLAIGVLVLSAYFALNHQYSYQQLNANIINVAGEQRMLSQKVSLLSTALLTENHQGLSESEVKKRLQLAANKMSKNQALLVKQLENFEPSAAEKINEKYFGLGALNQRVKLYTDTAQLLAQDKRTSLRDQDMFFSIHTEQILADLDEVVSLFEQGANQQIVIIKNIALFTLVITLFSLVLIAFVVFKPMKGWLITTYDKLAKERDRVADFQFAINKHSIVIQIDSDRNLVFYNKKFRQVYGYKKGEILGQKLDLLKSSVHEKSFYQTIANTLADKQVWRGESCNKAKNGRLHWFTTTIVPLKNSESNKDNFIIIQNDITEQKLTEIALKQLHDVSADPNIPLDEKINRLLAFGCELFHLPIGLVSEIRGENYSVLHACTPNNEVSAGDNFELGNTYCCHTLAADGPIAYDHAGESNIANHPCYQGFGLESYIGTPLIVDGKRFGTLNFSSPDAYPRPFTDSDLELIQLIAQWIGYEFMRKQQREMLVGQRQLMEQMSQLAKIGAWEVDLITGKVTWSSMTKQIHEVPEDYCPQLDTAINFYKEGYNRERISKLVEESIATGLAYHEELELVTAKGNAIWVAAKGEAEFKDGECVRLFGSFQDITERVNSQKKLAESNDRLAFVMQSTGVGIWDWEIETGKTVFNERWANIVGYSLNELQPVNIDTWMSLAHPDDLAHSEQQLNRHWQGETENYTCESRMRHKSGHWVWVLDTGKVVEWHDDGRPKRMIGTHLDISESKQAETEIEDKNRRMALAADSAGIGVWDLNVITNELSWDDWMFRLYGVEPDKFSGAYEAWENGLHPDDKEQSVKLLQQAINNTSKFDTQFRIIWPNGEVRYIKASAINKQDDQGRVTNMIGVNYDVTDRVENEIALTTAKFEAEAAAKAKNEFLASMSHEIRTPMNGVIGMLELLDDSELNKEQHHRVSIAQSSAHSLLHLINDILDFSKIDADKLNLETIPFDLRKMMGELAESLATQAQSKGLELILDTVGLSDAFVEGDPSRIRQILTNLISNSIKFTHHGEVVITAMLIPEDESHWRLKLKVKDTGIGIAKDKQSLLFESFSQVDSSTTRHYGGTGLGLAIVKKLCQRMAGDVTVISDVGEGSQFVCDIRVGKTAQLPSQMPKVDISTLNILVADDNATNCEVLVKQLTNWGANVIKANNGQDALELCKESIAKGRVIDIGILDMQMPNMDGEQLAANLKQVPQLANIKLIMMTSMQTKGDAKRYAKMGFSGYFPKPATTSDLLAALHIIADDGQALERANPLVTHHYINEINESSYAEGSSVSQIVKNAETIDNSQLKVLLVEDNRINQMVAKGVLNKIGLNCDIASNGIEALSQLSNAQQCYDLVLMDIQMPEMDGYEATKGIRAGDGGKQHKDMIIIAMTANAMAGDREKCIAAGMNDYLAKPINKDKLELTIKSYF</sequence>
<evidence type="ECO:0000256" key="10">
    <source>
        <dbReference type="ARBA" id="ARBA00068150"/>
    </source>
</evidence>
<feature type="transmembrane region" description="Helical" evidence="12">
    <location>
        <begin position="184"/>
        <end position="204"/>
    </location>
</feature>
<evidence type="ECO:0000256" key="5">
    <source>
        <dbReference type="ARBA" id="ARBA00022741"/>
    </source>
</evidence>
<feature type="domain" description="PAC" evidence="16">
    <location>
        <begin position="289"/>
        <end position="348"/>
    </location>
</feature>
<evidence type="ECO:0000256" key="7">
    <source>
        <dbReference type="ARBA" id="ARBA00022840"/>
    </source>
</evidence>
<dbReference type="EMBL" id="JABBXH010000001">
    <property type="protein sequence ID" value="NMP30207.1"/>
    <property type="molecule type" value="Genomic_DNA"/>
</dbReference>
<dbReference type="InterPro" id="IPR029016">
    <property type="entry name" value="GAF-like_dom_sf"/>
</dbReference>
<dbReference type="SUPFAM" id="SSF55781">
    <property type="entry name" value="GAF domain-like"/>
    <property type="match status" value="1"/>
</dbReference>
<dbReference type="PANTHER" id="PTHR45339">
    <property type="entry name" value="HYBRID SIGNAL TRANSDUCTION HISTIDINE KINASE J"/>
    <property type="match status" value="1"/>
</dbReference>
<keyword evidence="3 11" id="KW-0597">Phosphoprotein</keyword>
<dbReference type="Gene3D" id="3.30.450.40">
    <property type="match status" value="1"/>
</dbReference>
<dbReference type="PANTHER" id="PTHR45339:SF1">
    <property type="entry name" value="HYBRID SIGNAL TRANSDUCTION HISTIDINE KINASE J"/>
    <property type="match status" value="1"/>
</dbReference>
<dbReference type="InterPro" id="IPR001789">
    <property type="entry name" value="Sig_transdc_resp-reg_receiver"/>
</dbReference>
<evidence type="ECO:0000256" key="12">
    <source>
        <dbReference type="SAM" id="Phobius"/>
    </source>
</evidence>
<dbReference type="Pfam" id="PF13426">
    <property type="entry name" value="PAS_9"/>
    <property type="match status" value="1"/>
</dbReference>
<dbReference type="Gene3D" id="3.40.50.2300">
    <property type="match status" value="2"/>
</dbReference>
<dbReference type="InterPro" id="IPR035965">
    <property type="entry name" value="PAS-like_dom_sf"/>
</dbReference>
<evidence type="ECO:0000256" key="11">
    <source>
        <dbReference type="PROSITE-ProRule" id="PRU00169"/>
    </source>
</evidence>
<comment type="subunit">
    <text evidence="9">At low DSF concentrations, interacts with RpfF.</text>
</comment>
<dbReference type="SMART" id="SM00065">
    <property type="entry name" value="GAF"/>
    <property type="match status" value="1"/>
</dbReference>
<dbReference type="InterPro" id="IPR003661">
    <property type="entry name" value="HisK_dim/P_dom"/>
</dbReference>
<comment type="caution">
    <text evidence="17">The sequence shown here is derived from an EMBL/GenBank/DDBJ whole genome shotgun (WGS) entry which is preliminary data.</text>
</comment>
<feature type="domain" description="PAC" evidence="16">
    <location>
        <begin position="582"/>
        <end position="633"/>
    </location>
</feature>
<evidence type="ECO:0000313" key="18">
    <source>
        <dbReference type="Proteomes" id="UP000568664"/>
    </source>
</evidence>
<dbReference type="InterPro" id="IPR011006">
    <property type="entry name" value="CheY-like_superfamily"/>
</dbReference>
<dbReference type="InterPro" id="IPR001610">
    <property type="entry name" value="PAC"/>
</dbReference>
<evidence type="ECO:0000259" key="16">
    <source>
        <dbReference type="PROSITE" id="PS50113"/>
    </source>
</evidence>
<dbReference type="Proteomes" id="UP000568664">
    <property type="component" value="Unassembled WGS sequence"/>
</dbReference>
<dbReference type="Pfam" id="PF00512">
    <property type="entry name" value="HisKA"/>
    <property type="match status" value="1"/>
</dbReference>
<dbReference type="PRINTS" id="PR00344">
    <property type="entry name" value="BCTRLSENSOR"/>
</dbReference>
<feature type="domain" description="PAS" evidence="15">
    <location>
        <begin position="765"/>
        <end position="837"/>
    </location>
</feature>
<evidence type="ECO:0000259" key="13">
    <source>
        <dbReference type="PROSITE" id="PS50109"/>
    </source>
</evidence>
<evidence type="ECO:0000256" key="4">
    <source>
        <dbReference type="ARBA" id="ARBA00022679"/>
    </source>
</evidence>
<dbReference type="PROSITE" id="PS50113">
    <property type="entry name" value="PAC"/>
    <property type="match status" value="4"/>
</dbReference>
<feature type="domain" description="Response regulatory" evidence="14">
    <location>
        <begin position="1317"/>
        <end position="1438"/>
    </location>
</feature>
<dbReference type="PROSITE" id="PS50109">
    <property type="entry name" value="HIS_KIN"/>
    <property type="match status" value="1"/>
</dbReference>
<dbReference type="InterPro" id="IPR036890">
    <property type="entry name" value="HATPase_C_sf"/>
</dbReference>
<gene>
    <name evidence="17" type="ORF">HII17_01420</name>
</gene>
<evidence type="ECO:0000259" key="14">
    <source>
        <dbReference type="PROSITE" id="PS50110"/>
    </source>
</evidence>
<reference evidence="17 18" key="1">
    <citation type="submission" date="2020-04" db="EMBL/GenBank/DDBJ databases">
        <title>Thalassotalea sp. M1531, isolated from the surface of marine red alga.</title>
        <authorList>
            <person name="Pang L."/>
            <person name="Lu D.-C."/>
        </authorList>
    </citation>
    <scope>NUCLEOTIDE SEQUENCE [LARGE SCALE GENOMIC DNA]</scope>
    <source>
        <strain evidence="17 18">M1531</strain>
    </source>
</reference>
<comment type="catalytic activity">
    <reaction evidence="1">
        <text>ATP + protein L-histidine = ADP + protein N-phospho-L-histidine.</text>
        <dbReference type="EC" id="2.7.13.3"/>
    </reaction>
</comment>
<dbReference type="SMART" id="SM00448">
    <property type="entry name" value="REC"/>
    <property type="match status" value="2"/>
</dbReference>
<dbReference type="PROSITE" id="PS50110">
    <property type="entry name" value="RESPONSE_REGULATORY"/>
    <property type="match status" value="2"/>
</dbReference>
<proteinExistence type="predicted"/>
<dbReference type="CDD" id="cd16922">
    <property type="entry name" value="HATPase_EvgS-ArcB-TorS-like"/>
    <property type="match status" value="1"/>
</dbReference>
<dbReference type="InterPro" id="IPR036097">
    <property type="entry name" value="HisK_dim/P_sf"/>
</dbReference>
<dbReference type="Pfam" id="PF08447">
    <property type="entry name" value="PAS_3"/>
    <property type="match status" value="2"/>
</dbReference>
<dbReference type="InterPro" id="IPR005467">
    <property type="entry name" value="His_kinase_dom"/>
</dbReference>
<feature type="modified residue" description="4-aspartylphosphate" evidence="11">
    <location>
        <position position="1368"/>
    </location>
</feature>
<dbReference type="InterPro" id="IPR013655">
    <property type="entry name" value="PAS_fold_3"/>
</dbReference>
<dbReference type="SMART" id="SM00086">
    <property type="entry name" value="PAC"/>
    <property type="match status" value="4"/>
</dbReference>
<evidence type="ECO:0000256" key="9">
    <source>
        <dbReference type="ARBA" id="ARBA00064003"/>
    </source>
</evidence>
<dbReference type="SMART" id="SM00388">
    <property type="entry name" value="HisKA"/>
    <property type="match status" value="1"/>
</dbReference>
<dbReference type="InterPro" id="IPR003018">
    <property type="entry name" value="GAF"/>
</dbReference>
<keyword evidence="8" id="KW-0902">Two-component regulatory system</keyword>
<keyword evidence="4" id="KW-0808">Transferase</keyword>
<keyword evidence="6" id="KW-0418">Kinase</keyword>
<dbReference type="Gene3D" id="2.10.70.100">
    <property type="match status" value="1"/>
</dbReference>
<feature type="domain" description="PAS" evidence="15">
    <location>
        <begin position="634"/>
        <end position="707"/>
    </location>
</feature>
<dbReference type="NCBIfam" id="TIGR00229">
    <property type="entry name" value="sensory_box"/>
    <property type="match status" value="2"/>
</dbReference>
<evidence type="ECO:0000259" key="15">
    <source>
        <dbReference type="PROSITE" id="PS50112"/>
    </source>
</evidence>
<dbReference type="GO" id="GO:0005524">
    <property type="term" value="F:ATP binding"/>
    <property type="evidence" value="ECO:0007669"/>
    <property type="project" value="UniProtKB-KW"/>
</dbReference>
<dbReference type="CDD" id="cd17546">
    <property type="entry name" value="REC_hyHK_CKI1_RcsC-like"/>
    <property type="match status" value="1"/>
</dbReference>
<dbReference type="InterPro" id="IPR004358">
    <property type="entry name" value="Sig_transdc_His_kin-like_C"/>
</dbReference>
<dbReference type="SUPFAM" id="SSF55785">
    <property type="entry name" value="PYP-like sensor domain (PAS domain)"/>
    <property type="match status" value="4"/>
</dbReference>
<evidence type="ECO:0000256" key="3">
    <source>
        <dbReference type="ARBA" id="ARBA00022553"/>
    </source>
</evidence>
<dbReference type="InterPro" id="IPR000700">
    <property type="entry name" value="PAS-assoc_C"/>
</dbReference>
<feature type="domain" description="Response regulatory" evidence="14">
    <location>
        <begin position="1148"/>
        <end position="1269"/>
    </location>
</feature>
<organism evidence="17 18">
    <name type="scientific">Thalassotalea algicola</name>
    <dbReference type="NCBI Taxonomy" id="2716224"/>
    <lineage>
        <taxon>Bacteria</taxon>
        <taxon>Pseudomonadati</taxon>
        <taxon>Pseudomonadota</taxon>
        <taxon>Gammaproteobacteria</taxon>
        <taxon>Alteromonadales</taxon>
        <taxon>Colwelliaceae</taxon>
        <taxon>Thalassotalea</taxon>
    </lineage>
</organism>
<feature type="modified residue" description="4-aspartylphosphate" evidence="11">
    <location>
        <position position="1202"/>
    </location>
</feature>
<feature type="domain" description="PAS" evidence="15">
    <location>
        <begin position="238"/>
        <end position="281"/>
    </location>
</feature>
<name>A0A7Y0L9Z2_9GAMM</name>
<keyword evidence="12" id="KW-0472">Membrane</keyword>
<dbReference type="SUPFAM" id="SSF55874">
    <property type="entry name" value="ATPase domain of HSP90 chaperone/DNA topoisomerase II/histidine kinase"/>
    <property type="match status" value="1"/>
</dbReference>
<dbReference type="EC" id="2.7.13.3" evidence="2"/>